<evidence type="ECO:0000313" key="5">
    <source>
        <dbReference type="EMBL" id="MEK0184868.1"/>
    </source>
</evidence>
<evidence type="ECO:0000313" key="6">
    <source>
        <dbReference type="Proteomes" id="UP001384579"/>
    </source>
</evidence>
<dbReference type="PROSITE" id="PS51272">
    <property type="entry name" value="SLH"/>
    <property type="match status" value="1"/>
</dbReference>
<evidence type="ECO:0000256" key="3">
    <source>
        <dbReference type="SAM" id="MobiDB-lite"/>
    </source>
</evidence>
<proteinExistence type="inferred from homology"/>
<comment type="similarity">
    <text evidence="1">Belongs to the OprB family.</text>
</comment>
<dbReference type="PANTHER" id="PTHR43308:SF1">
    <property type="entry name" value="OUTER MEMBRANE PROTEIN ALPHA"/>
    <property type="match status" value="1"/>
</dbReference>
<accession>A0ABU8YKE6</accession>
<evidence type="ECO:0000256" key="2">
    <source>
        <dbReference type="SAM" id="Coils"/>
    </source>
</evidence>
<feature type="compositionally biased region" description="Polar residues" evidence="3">
    <location>
        <begin position="110"/>
        <end position="122"/>
    </location>
</feature>
<feature type="compositionally biased region" description="Low complexity" evidence="3">
    <location>
        <begin position="70"/>
        <end position="82"/>
    </location>
</feature>
<keyword evidence="1" id="KW-0732">Signal</keyword>
<feature type="signal peptide" evidence="1">
    <location>
        <begin position="1"/>
        <end position="26"/>
    </location>
</feature>
<sequence>MNTLVYKTLVVTLTVLGSGLMPAAIAQTVDSPITEQPTASPANSEETEPQIGSAEALPESVVSAEKVGDNSLNSLLLPTTTNQETPTQKAEDFNQDLSLNQDRVSESAKENSLVSNPSPENTLTEQVIPISGQTAELPQQDTSLFDNILPARGKTVNPLFDKKTSEDNTSIDQVTSVSQLSDVRPTDWAFQALQSLVERYGCIAGYPDGTFRGNRAITRYEFAAGLNACLDKVREVITAGTTNLATKEDLAAVQRLQEEFAAELATLRGRVDTLEARTGELEANQFSTTTKLTGEVLTYLGDAFGKNASEANNTTLGYRLQLNLNSSFTGKDSLFVSLEAINLRPLNTATEFPQGRLSGPTDETRFLPSDISGNGTLNLIGLGYRFPVGDKLLVSLNAFSSNRLLSAPLSPFASPTTGALSYFGSMNPILYPAIQQTGIGVQWKATPWLNFDFAAGSESRTNDPTVGLFSGGYSGSVRTIFTFNKLNLALNYIHFYSPQFGADTASGSNAAKVVGAGPVVGNAYLPGISYRVSPTLGLSGSVGLIKARTLGNGTKGDANVLDYRFSMAFYDIGKKGNLAGIVFGVQPRLAGTSNGAIAQAIGLPAGQRRDRDTGFHIEAFYTHLLTDNITITPGIIWLTAPNHDDRNPDVVVGVVRTTFSF</sequence>
<feature type="region of interest" description="Disordered" evidence="3">
    <location>
        <begin position="31"/>
        <end position="122"/>
    </location>
</feature>
<feature type="domain" description="SLH" evidence="4">
    <location>
        <begin position="176"/>
        <end position="240"/>
    </location>
</feature>
<dbReference type="NCBIfam" id="NF033921">
    <property type="entry name" value="por_somb"/>
    <property type="match status" value="1"/>
</dbReference>
<dbReference type="RefSeq" id="WP_340521918.1">
    <property type="nucleotide sequence ID" value="NZ_JBBLXS010000078.1"/>
</dbReference>
<comment type="caution">
    <text evidence="5">The sequence shown here is derived from an EMBL/GenBank/DDBJ whole genome shotgun (WGS) entry which is preliminary data.</text>
</comment>
<dbReference type="InterPro" id="IPR047684">
    <property type="entry name" value="Por_som-like"/>
</dbReference>
<dbReference type="Pfam" id="PF00395">
    <property type="entry name" value="SLH"/>
    <property type="match status" value="1"/>
</dbReference>
<dbReference type="InterPro" id="IPR051465">
    <property type="entry name" value="Cell_Envelope_Struct_Comp"/>
</dbReference>
<protein>
    <submittedName>
        <fullName evidence="5">Iron uptake porin</fullName>
    </submittedName>
</protein>
<dbReference type="EMBL" id="JBBLXS010000078">
    <property type="protein sequence ID" value="MEK0184868.1"/>
    <property type="molecule type" value="Genomic_DNA"/>
</dbReference>
<feature type="coiled-coil region" evidence="2">
    <location>
        <begin position="257"/>
        <end position="284"/>
    </location>
</feature>
<reference evidence="5 6" key="1">
    <citation type="journal article" date="2020" name="Harmful Algae">
        <title>Molecular and morphological characterization of a novel dihydroanatoxin-a producing Microcoleus species (cyanobacteria) from the Russian River, California, USA.</title>
        <authorList>
            <person name="Conklin K.Y."/>
            <person name="Stancheva R."/>
            <person name="Otten T.G."/>
            <person name="Fadness R."/>
            <person name="Boyer G.L."/>
            <person name="Read B."/>
            <person name="Zhang X."/>
            <person name="Sheath R.G."/>
        </authorList>
    </citation>
    <scope>NUCLEOTIDE SEQUENCE [LARGE SCALE GENOMIC DNA]</scope>
    <source>
        <strain evidence="5 6">PTRS2</strain>
    </source>
</reference>
<name>A0ABU8YKE6_9CYAN</name>
<dbReference type="PANTHER" id="PTHR43308">
    <property type="entry name" value="OUTER MEMBRANE PROTEIN ALPHA-RELATED"/>
    <property type="match status" value="1"/>
</dbReference>
<feature type="compositionally biased region" description="Polar residues" evidence="3">
    <location>
        <begin position="31"/>
        <end position="44"/>
    </location>
</feature>
<evidence type="ECO:0000256" key="1">
    <source>
        <dbReference type="RuleBase" id="RU363072"/>
    </source>
</evidence>
<feature type="chain" id="PRO_5045013936" evidence="1">
    <location>
        <begin position="27"/>
        <end position="661"/>
    </location>
</feature>
<evidence type="ECO:0000259" key="4">
    <source>
        <dbReference type="PROSITE" id="PS51272"/>
    </source>
</evidence>
<gene>
    <name evidence="5" type="ORF">WMG39_08350</name>
</gene>
<dbReference type="Pfam" id="PF04966">
    <property type="entry name" value="OprB"/>
    <property type="match status" value="1"/>
</dbReference>
<dbReference type="InterPro" id="IPR001119">
    <property type="entry name" value="SLH_dom"/>
</dbReference>
<keyword evidence="6" id="KW-1185">Reference proteome</keyword>
<dbReference type="InterPro" id="IPR007049">
    <property type="entry name" value="Carb-sel_porin_OprB"/>
</dbReference>
<dbReference type="Proteomes" id="UP001384579">
    <property type="component" value="Unassembled WGS sequence"/>
</dbReference>
<organism evidence="5 6">
    <name type="scientific">Microcoleus anatoxicus PTRS2</name>
    <dbReference type="NCBI Taxonomy" id="2705321"/>
    <lineage>
        <taxon>Bacteria</taxon>
        <taxon>Bacillati</taxon>
        <taxon>Cyanobacteriota</taxon>
        <taxon>Cyanophyceae</taxon>
        <taxon>Oscillatoriophycideae</taxon>
        <taxon>Oscillatoriales</taxon>
        <taxon>Microcoleaceae</taxon>
        <taxon>Microcoleus</taxon>
        <taxon>Microcoleus anatoxicus</taxon>
    </lineage>
</organism>
<keyword evidence="2" id="KW-0175">Coiled coil</keyword>